<dbReference type="GeneID" id="18923437"/>
<dbReference type="InParanoid" id="F4RSM4"/>
<dbReference type="STRING" id="747676.F4RSM4"/>
<dbReference type="EMBL" id="GL883117">
    <property type="protein sequence ID" value="EGG04666.1"/>
    <property type="molecule type" value="Genomic_DNA"/>
</dbReference>
<protein>
    <recommendedName>
        <fullName evidence="3">BTB domain-containing protein</fullName>
    </recommendedName>
</protein>
<dbReference type="OrthoDB" id="6359816at2759"/>
<dbReference type="eggNOG" id="ENOG502T00T">
    <property type="taxonomic scope" value="Eukaryota"/>
</dbReference>
<keyword evidence="2" id="KW-1185">Reference proteome</keyword>
<proteinExistence type="predicted"/>
<sequence length="438" mass="50213">MAAQIEHRTLEINGCFKRFTVLVKSRKTIDVTAFLPRIEDPSRSYEFKLKSRNNDSTTAAGQLAVESSEGDQRELVLHLSKTFRETYSPAWGLLLQFGIIRAGNFQAFHLSSLESKDSAGWKTTVIGKASDIVSWFDGISVHDSLYFKARLFHPEASIDVKALISQRRELDDLRRAMRRMRTTFEALQRPSIDITRLVFHPKRKGTVKNLYVPSHILTRFDYFQSLHSQKYSETAQTDDSLPPLNEATRQGGEGFIYEDSDDEWDIDDDPREPLNTDTFQATIHVMDTSALYFAPPQSAYRKFVLECKPGDVPIPPWHEWAEDNITSHTIVPEYKTPTSPKSLYRMADMLMIPELKDVCREQIFDCLNIENVVSEILSPLFQHYQELRISGYEFIQKNWDSVVQRGEMSRILTNLSSEEAVLVNETMLKVLTCGVPKG</sequence>
<evidence type="ECO:0000313" key="1">
    <source>
        <dbReference type="EMBL" id="EGG04666.1"/>
    </source>
</evidence>
<accession>F4RSM4</accession>
<dbReference type="RefSeq" id="XP_007412105.1">
    <property type="nucleotide sequence ID" value="XM_007412043.1"/>
</dbReference>
<dbReference type="KEGG" id="mlr:MELLADRAFT_108298"/>
<dbReference type="Proteomes" id="UP000001072">
    <property type="component" value="Unassembled WGS sequence"/>
</dbReference>
<dbReference type="Gene3D" id="3.30.710.10">
    <property type="entry name" value="Potassium Channel Kv1.1, Chain A"/>
    <property type="match status" value="1"/>
</dbReference>
<evidence type="ECO:0008006" key="3">
    <source>
        <dbReference type="Google" id="ProtNLM"/>
    </source>
</evidence>
<dbReference type="VEuPathDB" id="FungiDB:MELLADRAFT_108298"/>
<reference evidence="2" key="1">
    <citation type="journal article" date="2011" name="Proc. Natl. Acad. Sci. U.S.A.">
        <title>Obligate biotrophy features unraveled by the genomic analysis of rust fungi.</title>
        <authorList>
            <person name="Duplessis S."/>
            <person name="Cuomo C.A."/>
            <person name="Lin Y.-C."/>
            <person name="Aerts A."/>
            <person name="Tisserant E."/>
            <person name="Veneault-Fourrey C."/>
            <person name="Joly D.L."/>
            <person name="Hacquard S."/>
            <person name="Amselem J."/>
            <person name="Cantarel B.L."/>
            <person name="Chiu R."/>
            <person name="Coutinho P.M."/>
            <person name="Feau N."/>
            <person name="Field M."/>
            <person name="Frey P."/>
            <person name="Gelhaye E."/>
            <person name="Goldberg J."/>
            <person name="Grabherr M.G."/>
            <person name="Kodira C.D."/>
            <person name="Kohler A."/>
            <person name="Kuees U."/>
            <person name="Lindquist E.A."/>
            <person name="Lucas S.M."/>
            <person name="Mago R."/>
            <person name="Mauceli E."/>
            <person name="Morin E."/>
            <person name="Murat C."/>
            <person name="Pangilinan J.L."/>
            <person name="Park R."/>
            <person name="Pearson M."/>
            <person name="Quesneville H."/>
            <person name="Rouhier N."/>
            <person name="Sakthikumar S."/>
            <person name="Salamov A.A."/>
            <person name="Schmutz J."/>
            <person name="Selles B."/>
            <person name="Shapiro H."/>
            <person name="Tanguay P."/>
            <person name="Tuskan G.A."/>
            <person name="Henrissat B."/>
            <person name="Van de Peer Y."/>
            <person name="Rouze P."/>
            <person name="Ellis J.G."/>
            <person name="Dodds P.N."/>
            <person name="Schein J.E."/>
            <person name="Zhong S."/>
            <person name="Hamelin R.C."/>
            <person name="Grigoriev I.V."/>
            <person name="Szabo L.J."/>
            <person name="Martin F."/>
        </authorList>
    </citation>
    <scope>NUCLEOTIDE SEQUENCE [LARGE SCALE GENOMIC DNA]</scope>
    <source>
        <strain evidence="2">98AG31 / pathotype 3-4-7</strain>
    </source>
</reference>
<organism evidence="2">
    <name type="scientific">Melampsora larici-populina (strain 98AG31 / pathotype 3-4-7)</name>
    <name type="common">Poplar leaf rust fungus</name>
    <dbReference type="NCBI Taxonomy" id="747676"/>
    <lineage>
        <taxon>Eukaryota</taxon>
        <taxon>Fungi</taxon>
        <taxon>Dikarya</taxon>
        <taxon>Basidiomycota</taxon>
        <taxon>Pucciniomycotina</taxon>
        <taxon>Pucciniomycetes</taxon>
        <taxon>Pucciniales</taxon>
        <taxon>Melampsoraceae</taxon>
        <taxon>Melampsora</taxon>
    </lineage>
</organism>
<dbReference type="HOGENOM" id="CLU_049635_0_0_1"/>
<name>F4RSM4_MELLP</name>
<gene>
    <name evidence="1" type="ORF">MELLADRAFT_108298</name>
</gene>
<dbReference type="InterPro" id="IPR011333">
    <property type="entry name" value="SKP1/BTB/POZ_sf"/>
</dbReference>
<evidence type="ECO:0000313" key="2">
    <source>
        <dbReference type="Proteomes" id="UP000001072"/>
    </source>
</evidence>
<dbReference type="AlphaFoldDB" id="F4RSM4"/>